<feature type="region of interest" description="Disordered" evidence="1">
    <location>
        <begin position="430"/>
        <end position="516"/>
    </location>
</feature>
<dbReference type="AlphaFoldDB" id="A0AAP0S8C2"/>
<evidence type="ECO:0000313" key="2">
    <source>
        <dbReference type="EMBL" id="KAK9291613.1"/>
    </source>
</evidence>
<reference evidence="2 3" key="1">
    <citation type="journal article" date="2024" name="Plant J.">
        <title>Genome sequences and population genomics reveal climatic adaptation and genomic divergence between two closely related sweetgum species.</title>
        <authorList>
            <person name="Xu W.Q."/>
            <person name="Ren C.Q."/>
            <person name="Zhang X.Y."/>
            <person name="Comes H.P."/>
            <person name="Liu X.H."/>
            <person name="Li Y.G."/>
            <person name="Kettle C.J."/>
            <person name="Jalonen R."/>
            <person name="Gaisberger H."/>
            <person name="Ma Y.Z."/>
            <person name="Qiu Y.X."/>
        </authorList>
    </citation>
    <scope>NUCLEOTIDE SEQUENCE [LARGE SCALE GENOMIC DNA]</scope>
    <source>
        <strain evidence="2">Hangzhou</strain>
    </source>
</reference>
<protein>
    <recommendedName>
        <fullName evidence="4">CHHC U11-48K-type domain-containing protein</fullName>
    </recommendedName>
</protein>
<accession>A0AAP0S8C2</accession>
<evidence type="ECO:0008006" key="4">
    <source>
        <dbReference type="Google" id="ProtNLM"/>
    </source>
</evidence>
<name>A0AAP0S8C2_LIQFO</name>
<evidence type="ECO:0000256" key="1">
    <source>
        <dbReference type="SAM" id="MobiDB-lite"/>
    </source>
</evidence>
<dbReference type="PANTHER" id="PTHR21402">
    <property type="entry name" value="GAMETOCYTE SPECIFIC FACTOR 1-RELATED"/>
    <property type="match status" value="1"/>
</dbReference>
<gene>
    <name evidence="2" type="ORF">L1049_019562</name>
</gene>
<dbReference type="InterPro" id="IPR051591">
    <property type="entry name" value="UPF0224_FAM112_RNA_Proc"/>
</dbReference>
<dbReference type="PANTHER" id="PTHR21402:SF10">
    <property type="entry name" value="U11_U12 SMALL NUCLEAR RIBONUCLEOPROTEIN 48 KDA PROTEIN"/>
    <property type="match status" value="1"/>
</dbReference>
<evidence type="ECO:0000313" key="3">
    <source>
        <dbReference type="Proteomes" id="UP001415857"/>
    </source>
</evidence>
<feature type="compositionally biased region" description="Basic residues" evidence="1">
    <location>
        <begin position="481"/>
        <end position="491"/>
    </location>
</feature>
<dbReference type="EMBL" id="JBBPBK010000001">
    <property type="protein sequence ID" value="KAK9291613.1"/>
    <property type="molecule type" value="Genomic_DNA"/>
</dbReference>
<keyword evidence="3" id="KW-1185">Reference proteome</keyword>
<organism evidence="2 3">
    <name type="scientific">Liquidambar formosana</name>
    <name type="common">Formosan gum</name>
    <dbReference type="NCBI Taxonomy" id="63359"/>
    <lineage>
        <taxon>Eukaryota</taxon>
        <taxon>Viridiplantae</taxon>
        <taxon>Streptophyta</taxon>
        <taxon>Embryophyta</taxon>
        <taxon>Tracheophyta</taxon>
        <taxon>Spermatophyta</taxon>
        <taxon>Magnoliopsida</taxon>
        <taxon>eudicotyledons</taxon>
        <taxon>Gunneridae</taxon>
        <taxon>Pentapetalae</taxon>
        <taxon>Saxifragales</taxon>
        <taxon>Altingiaceae</taxon>
        <taxon>Liquidambar</taxon>
    </lineage>
</organism>
<feature type="compositionally biased region" description="Basic and acidic residues" evidence="1">
    <location>
        <begin position="492"/>
        <end position="508"/>
    </location>
</feature>
<proteinExistence type="predicted"/>
<sequence length="516" mass="58686">MPPESLFRHSLTCPSPLDLDPLLASLRYPHTLKSSAESQKQNRFVQTLPNSDAELCFSLGDCDDFGSNFFYRDCPGVVSSSFDENSAKRTLTLPAVLSLECANFVGGGGGGGGGTEFKGFERDCLKLLASELWAVRGEIEAWNDYPNTNSNIVLRTILCAHMVKESDLMRWVIVNSPRYGVVIDVPMKDHIFLLFRLCLKAIVREAIGSVEIKEQNSEMNSKSKSFECPVLVQVLKWLASQLSVLYGEMNARDVKFEGPIERSRECELDGIVGESIYSRKIFVSQVAAAVAALHERALLEEKIKGLRSSQPVPKYQIRAEHAYVSKRAEEERQKRSNYRPILDHDGLLWQRSRQETSKTKTREELLAEERDYKRRRMSYRGKKLKRSTTQVMRDIIEEYMEEIKQAGGIGCFVKGSEEGGVFQSEPFSAHVSIGDSDEQKRSVRGSSEASRGSPHDYRKQSHSNDNVRSTRLEDSSPKNYARQKRDSHGHREHLEDHRRSISRSRRDGQYYSRKSR</sequence>
<dbReference type="Proteomes" id="UP001415857">
    <property type="component" value="Unassembled WGS sequence"/>
</dbReference>
<comment type="caution">
    <text evidence="2">The sequence shown here is derived from an EMBL/GenBank/DDBJ whole genome shotgun (WGS) entry which is preliminary data.</text>
</comment>